<evidence type="ECO:0000256" key="1">
    <source>
        <dbReference type="SAM" id="Phobius"/>
    </source>
</evidence>
<sequence length="227" mass="24245">MSTDPSRDSAAHPLPPRWWGIGRKLAPPRFVLFVLVFAGALAAAIPHLGKGRGVMAAFDIAALTFLVSLVPLFRHDTPAQMRRASRANDANRALLLAVTGAVTLAILVAVESELKGNESGAGKLLVIGTLVLAWLFSNMVYALHYAHLFYMPAKAGGDSKGIDFPGTSAPDYWDFLYFSYTLGMTFQTSDVTVASANVRRVVLGQCLAGFVFNLGVIAFSINVLGSS</sequence>
<feature type="transmembrane region" description="Helical" evidence="1">
    <location>
        <begin position="122"/>
        <end position="143"/>
    </location>
</feature>
<keyword evidence="1" id="KW-0812">Transmembrane</keyword>
<keyword evidence="1" id="KW-0472">Membrane</keyword>
<accession>A0ABS7BTW7</accession>
<dbReference type="RefSeq" id="WP_219750585.1">
    <property type="nucleotide sequence ID" value="NZ_JAHXZN010000013.1"/>
</dbReference>
<feature type="transmembrane region" description="Helical" evidence="1">
    <location>
        <begin position="54"/>
        <end position="73"/>
    </location>
</feature>
<dbReference type="EMBL" id="JAHXZN010000013">
    <property type="protein sequence ID" value="MBW6533047.1"/>
    <property type="molecule type" value="Genomic_DNA"/>
</dbReference>
<comment type="caution">
    <text evidence="2">The sequence shown here is derived from an EMBL/GenBank/DDBJ whole genome shotgun (WGS) entry which is preliminary data.</text>
</comment>
<keyword evidence="1" id="KW-1133">Transmembrane helix</keyword>
<reference evidence="2 3" key="1">
    <citation type="submission" date="2021-07" db="EMBL/GenBank/DDBJ databases">
        <title>Sphingomonas sp.</title>
        <authorList>
            <person name="Feng G."/>
            <person name="Li J."/>
            <person name="Pan M."/>
        </authorList>
    </citation>
    <scope>NUCLEOTIDE SEQUENCE [LARGE SCALE GENOMIC DNA]</scope>
    <source>
        <strain evidence="2 3">RRHST34</strain>
    </source>
</reference>
<gene>
    <name evidence="2" type="ORF">KZ820_20075</name>
</gene>
<dbReference type="InterPro" id="IPR009781">
    <property type="entry name" value="DUF1345"/>
</dbReference>
<proteinExistence type="predicted"/>
<feature type="transmembrane region" description="Helical" evidence="1">
    <location>
        <begin position="93"/>
        <end position="110"/>
    </location>
</feature>
<dbReference type="Proteomes" id="UP000759103">
    <property type="component" value="Unassembled WGS sequence"/>
</dbReference>
<protein>
    <submittedName>
        <fullName evidence="2">DUF1345 domain-containing protein</fullName>
    </submittedName>
</protein>
<feature type="transmembrane region" description="Helical" evidence="1">
    <location>
        <begin position="30"/>
        <end position="48"/>
    </location>
</feature>
<dbReference type="Pfam" id="PF07077">
    <property type="entry name" value="DUF1345"/>
    <property type="match status" value="1"/>
</dbReference>
<feature type="transmembrane region" description="Helical" evidence="1">
    <location>
        <begin position="201"/>
        <end position="224"/>
    </location>
</feature>
<name>A0ABS7BTW7_9SPHN</name>
<organism evidence="2 3">
    <name type="scientific">Sphingomonas citri</name>
    <dbReference type="NCBI Taxonomy" id="2862499"/>
    <lineage>
        <taxon>Bacteria</taxon>
        <taxon>Pseudomonadati</taxon>
        <taxon>Pseudomonadota</taxon>
        <taxon>Alphaproteobacteria</taxon>
        <taxon>Sphingomonadales</taxon>
        <taxon>Sphingomonadaceae</taxon>
        <taxon>Sphingomonas</taxon>
    </lineage>
</organism>
<evidence type="ECO:0000313" key="2">
    <source>
        <dbReference type="EMBL" id="MBW6533047.1"/>
    </source>
</evidence>
<keyword evidence="3" id="KW-1185">Reference proteome</keyword>
<evidence type="ECO:0000313" key="3">
    <source>
        <dbReference type="Proteomes" id="UP000759103"/>
    </source>
</evidence>